<proteinExistence type="predicted"/>
<dbReference type="PANTHER" id="PTHR18460:SF3">
    <property type="entry name" value="TELO2-INTERACTING PROTEIN 1 HOMOLOG"/>
    <property type="match status" value="1"/>
</dbReference>
<dbReference type="GO" id="GO:0005737">
    <property type="term" value="C:cytoplasm"/>
    <property type="evidence" value="ECO:0007669"/>
    <property type="project" value="TreeGrafter"/>
</dbReference>
<dbReference type="Pfam" id="PF24173">
    <property type="entry name" value="TPR_TTI1_N"/>
    <property type="match status" value="1"/>
</dbReference>
<organism evidence="2 3">
    <name type="scientific">Rhynchospora tenuis</name>
    <dbReference type="NCBI Taxonomy" id="198213"/>
    <lineage>
        <taxon>Eukaryota</taxon>
        <taxon>Viridiplantae</taxon>
        <taxon>Streptophyta</taxon>
        <taxon>Embryophyta</taxon>
        <taxon>Tracheophyta</taxon>
        <taxon>Spermatophyta</taxon>
        <taxon>Magnoliopsida</taxon>
        <taxon>Liliopsida</taxon>
        <taxon>Poales</taxon>
        <taxon>Cyperaceae</taxon>
        <taxon>Cyperoideae</taxon>
        <taxon>Rhynchosporeae</taxon>
        <taxon>Rhynchospora</taxon>
    </lineage>
</organism>
<gene>
    <name evidence="2" type="ORF">LUZ61_018709</name>
</gene>
<evidence type="ECO:0000259" key="1">
    <source>
        <dbReference type="Pfam" id="PF24173"/>
    </source>
</evidence>
<feature type="domain" description="TTI1 N-terminal TPR" evidence="1">
    <location>
        <begin position="209"/>
        <end position="443"/>
    </location>
</feature>
<dbReference type="InterPro" id="IPR016024">
    <property type="entry name" value="ARM-type_fold"/>
</dbReference>
<dbReference type="EMBL" id="JAMRDG010000002">
    <property type="protein sequence ID" value="KAJ3689545.1"/>
    <property type="molecule type" value="Genomic_DNA"/>
</dbReference>
<keyword evidence="3" id="KW-1185">Reference proteome</keyword>
<evidence type="ECO:0000313" key="2">
    <source>
        <dbReference type="EMBL" id="KAJ3689545.1"/>
    </source>
</evidence>
<sequence length="1301" mass="143619">MEGEGIDEQLTLERVYARLKPFSIDLLELLQNPKRKRSASASFLLEIASFLRRAPASALQPCFDYTLFPLLLLLDAAVKCRHDKRVNGGESTGVLEVSDGIAEGVLTCIEALLKKCHLNSVNQMVMILKKLTSGAMLSHTDASEEFRIGIIRSFKAMLLRMQPCSDSFCACKRLVVPHTAVEITRLNFSHSSSKRYGSTDSQECLLAFLQSPDASAAVGHWFSLLLQAAEMEASRGHHGSSVLRKEAFLSLRMLIAKVGTADALAFFLPGIVSRISKALYVYKSVMSGASKSSIALEHAILGLTESLIIVLSDKESFHELGSSHNTEDTSTESVLDLLRHMPTSLQNQSKDKGAGLVRQPIMEDMRGSMTFVVKRTKEWIHETAVNVDKMLSATFPHLCTHPSEKIRKTLVDGIRELLSFCRMTLSGSKLLLLECLCLLACDDAVTVSEAAQESLESLLSGESFLTEQEISDIFTRLMDKLPRLVLGSDEIVALSHARRLLALLFYAGPDFLANHLISYPTNATRLFDCIGLSLSPNSQFSGSFDRLMFGKPLSAGYLLSVAELKAGPGFNRFVDNRCGFEGAPVTEVDCYLQNIGDGSDTSYELPHLPPWFISPNSEKLYHALAGILRLVGLSTNACSSGQSGRVNLSILVDVLLDQFRKLVSELRTKDFNQEEFHRSSLGQVVRETSVAVCMLNEMIYGVSNQAVNASSGFFYREKGLKVWNVKEGRVSRDQIIQCIGNALHEYMAQEVWDLPIDEGGELDLPLHLFHDVKALHQVIIEGIGIFGMILGKDFTDSGFVHSSLYLLLRKLISSCNEIRITSDAVLRCLSVSSGCISVGQFVVSNADYIVDSFCRELRHLDVNPHVPDVLSSMLSYIGAAHDILPLLEEPMRAVSVELEVLGRKKHPHLTVPFLKAVNEIAKACVREANGLPTKAESFFETVNSKVCAIQNLAGDNCEKFEMSDGYEKEHTTLEYWEDLMCKLNETRRYRRIVGSLAGSCMLAAAALLSSLSEPACLVSLDIVQNAVASIADVEAAFKHEKETKAGILKAIDLLLLNELEDREEDESDENRLLPGMNKLWPYYIICLKNKISVAVVKKCTKVLSKSVEISGGDFFVRRFHTDGHTIWKLLTLSPFHRKPNSSNADKNLILLPYRAHPISEEPMAEVSSQKIQAAVLDMIAGLSFNKRSAVALESVLKRVAGLVVGIACSTMSGLRKSALNALLGLSNIDSDLVWLLVADVYYSLNRTDVPLQPDQGLHGITELLPHPATSREYLYVQYGGDYVGFDLDPKAVELVFKSLQE</sequence>
<evidence type="ECO:0000313" key="3">
    <source>
        <dbReference type="Proteomes" id="UP001210211"/>
    </source>
</evidence>
<comment type="caution">
    <text evidence="2">The sequence shown here is derived from an EMBL/GenBank/DDBJ whole genome shotgun (WGS) entry which is preliminary data.</text>
</comment>
<reference evidence="2 3" key="1">
    <citation type="journal article" date="2022" name="Cell">
        <title>Repeat-based holocentromeres influence genome architecture and karyotype evolution.</title>
        <authorList>
            <person name="Hofstatter P.G."/>
            <person name="Thangavel G."/>
            <person name="Lux T."/>
            <person name="Neumann P."/>
            <person name="Vondrak T."/>
            <person name="Novak P."/>
            <person name="Zhang M."/>
            <person name="Costa L."/>
            <person name="Castellani M."/>
            <person name="Scott A."/>
            <person name="Toegelov H."/>
            <person name="Fuchs J."/>
            <person name="Mata-Sucre Y."/>
            <person name="Dias Y."/>
            <person name="Vanzela A.L.L."/>
            <person name="Huettel B."/>
            <person name="Almeida C.C.S."/>
            <person name="Simkova H."/>
            <person name="Souza G."/>
            <person name="Pedrosa-Harand A."/>
            <person name="Macas J."/>
            <person name="Mayer K.F.X."/>
            <person name="Houben A."/>
            <person name="Marques A."/>
        </authorList>
    </citation>
    <scope>NUCLEOTIDE SEQUENCE [LARGE SCALE GENOMIC DNA]</scope>
    <source>
        <strain evidence="2">RhyTen1mFocal</strain>
    </source>
</reference>
<dbReference type="Pfam" id="PF21547">
    <property type="entry name" value="TTI1"/>
    <property type="match status" value="1"/>
</dbReference>
<accession>A0AAD5Z9R2</accession>
<protein>
    <recommendedName>
        <fullName evidence="1">TTI1 N-terminal TPR domain-containing protein</fullName>
    </recommendedName>
</protein>
<dbReference type="Proteomes" id="UP001210211">
    <property type="component" value="Unassembled WGS sequence"/>
</dbReference>
<dbReference type="InterPro" id="IPR057566">
    <property type="entry name" value="TPR_TTI1_N"/>
</dbReference>
<dbReference type="InterPro" id="IPR052587">
    <property type="entry name" value="TELO2-interacting_protein_1"/>
</dbReference>
<name>A0AAD5Z9R2_9POAL</name>
<dbReference type="PANTHER" id="PTHR18460">
    <property type="entry name" value="TEL2 INTERACTING PROTEIN 1 TTI1 FAMILY MEMBER"/>
    <property type="match status" value="1"/>
</dbReference>
<dbReference type="InterPro" id="IPR049362">
    <property type="entry name" value="TTI1_rpt"/>
</dbReference>
<dbReference type="SUPFAM" id="SSF48371">
    <property type="entry name" value="ARM repeat"/>
    <property type="match status" value="1"/>
</dbReference>